<dbReference type="CDD" id="cd03280">
    <property type="entry name" value="ABC_MutS2"/>
    <property type="match status" value="1"/>
</dbReference>
<keyword evidence="13" id="KW-1185">Reference proteome</keyword>
<evidence type="ECO:0000256" key="8">
    <source>
        <dbReference type="ARBA" id="ARBA00023125"/>
    </source>
</evidence>
<dbReference type="FunFam" id="3.40.50.300:FF:000830">
    <property type="entry name" value="Endonuclease MutS2"/>
    <property type="match status" value="1"/>
</dbReference>
<keyword evidence="6 9" id="KW-0067">ATP-binding</keyword>
<evidence type="ECO:0000313" key="13">
    <source>
        <dbReference type="Proteomes" id="UP000282654"/>
    </source>
</evidence>
<dbReference type="InterPro" id="IPR007696">
    <property type="entry name" value="DNA_mismatch_repair_MutS_core"/>
</dbReference>
<dbReference type="RefSeq" id="WP_123928672.1">
    <property type="nucleotide sequence ID" value="NZ_RKRE01000002.1"/>
</dbReference>
<dbReference type="PANTHER" id="PTHR48466:SF2">
    <property type="entry name" value="OS10G0509000 PROTEIN"/>
    <property type="match status" value="1"/>
</dbReference>
<dbReference type="SUPFAM" id="SSF48334">
    <property type="entry name" value="DNA repair protein MutS, domain III"/>
    <property type="match status" value="1"/>
</dbReference>
<dbReference type="GO" id="GO:0030983">
    <property type="term" value="F:mismatched DNA binding"/>
    <property type="evidence" value="ECO:0007669"/>
    <property type="project" value="InterPro"/>
</dbReference>
<organism evidence="12 13">
    <name type="scientific">Thermodesulfitimonas autotrophica</name>
    <dbReference type="NCBI Taxonomy" id="1894989"/>
    <lineage>
        <taxon>Bacteria</taxon>
        <taxon>Bacillati</taxon>
        <taxon>Bacillota</taxon>
        <taxon>Clostridia</taxon>
        <taxon>Thermoanaerobacterales</taxon>
        <taxon>Thermoanaerobacteraceae</taxon>
        <taxon>Thermodesulfitimonas</taxon>
    </lineage>
</organism>
<feature type="coiled-coil region" evidence="10">
    <location>
        <begin position="508"/>
        <end position="619"/>
    </location>
</feature>
<dbReference type="SUPFAM" id="SSF160443">
    <property type="entry name" value="SMR domain-like"/>
    <property type="match status" value="1"/>
</dbReference>
<dbReference type="SMART" id="SM00533">
    <property type="entry name" value="MUTSd"/>
    <property type="match status" value="1"/>
</dbReference>
<dbReference type="InterPro" id="IPR036063">
    <property type="entry name" value="Smr_dom_sf"/>
</dbReference>
<evidence type="ECO:0000256" key="10">
    <source>
        <dbReference type="SAM" id="Coils"/>
    </source>
</evidence>
<evidence type="ECO:0000256" key="2">
    <source>
        <dbReference type="ARBA" id="ARBA00022730"/>
    </source>
</evidence>
<dbReference type="GO" id="GO:0072344">
    <property type="term" value="P:rescue of stalled ribosome"/>
    <property type="evidence" value="ECO:0007669"/>
    <property type="project" value="UniProtKB-UniRule"/>
</dbReference>
<evidence type="ECO:0000256" key="9">
    <source>
        <dbReference type="HAMAP-Rule" id="MF_00092"/>
    </source>
</evidence>
<protein>
    <recommendedName>
        <fullName evidence="9">Endonuclease MutS2</fullName>
        <ecNumber evidence="9">3.1.-.-</ecNumber>
    </recommendedName>
    <alternativeName>
        <fullName evidence="9">Ribosome-associated protein quality control-upstream factor</fullName>
        <shortName evidence="9">RQC-upstream factor</shortName>
        <shortName evidence="9">RqcU</shortName>
        <ecNumber evidence="9">3.6.4.-</ecNumber>
    </alternativeName>
</protein>
<reference evidence="12 13" key="1">
    <citation type="submission" date="2018-11" db="EMBL/GenBank/DDBJ databases">
        <title>Genomic Encyclopedia of Type Strains, Phase IV (KMG-IV): sequencing the most valuable type-strain genomes for metagenomic binning, comparative biology and taxonomic classification.</title>
        <authorList>
            <person name="Goeker M."/>
        </authorList>
    </citation>
    <scope>NUCLEOTIDE SEQUENCE [LARGE SCALE GENOMIC DNA]</scope>
    <source>
        <strain evidence="12 13">DSM 102936</strain>
    </source>
</reference>
<dbReference type="SMART" id="SM00463">
    <property type="entry name" value="SMR"/>
    <property type="match status" value="1"/>
</dbReference>
<dbReference type="GO" id="GO:0140664">
    <property type="term" value="F:ATP-dependent DNA damage sensor activity"/>
    <property type="evidence" value="ECO:0007669"/>
    <property type="project" value="InterPro"/>
</dbReference>
<evidence type="ECO:0000256" key="1">
    <source>
        <dbReference type="ARBA" id="ARBA00022722"/>
    </source>
</evidence>
<keyword evidence="10" id="KW-0175">Coiled coil</keyword>
<dbReference type="InterPro" id="IPR027417">
    <property type="entry name" value="P-loop_NTPase"/>
</dbReference>
<evidence type="ECO:0000259" key="11">
    <source>
        <dbReference type="PROSITE" id="PS50828"/>
    </source>
</evidence>
<comment type="function">
    <text evidence="9">Endonuclease that is involved in the suppression of homologous recombination and thus may have a key role in the control of bacterial genetic diversity.</text>
</comment>
<comment type="subunit">
    <text evidence="9">Homodimer. Binds to stalled ribosomes, contacting rRNA.</text>
</comment>
<evidence type="ECO:0000256" key="3">
    <source>
        <dbReference type="ARBA" id="ARBA00022741"/>
    </source>
</evidence>
<dbReference type="NCBIfam" id="TIGR01069">
    <property type="entry name" value="mutS2"/>
    <property type="match status" value="1"/>
</dbReference>
<dbReference type="GO" id="GO:0006298">
    <property type="term" value="P:mismatch repair"/>
    <property type="evidence" value="ECO:0007669"/>
    <property type="project" value="InterPro"/>
</dbReference>
<dbReference type="EMBL" id="RKRE01000002">
    <property type="protein sequence ID" value="RPF46659.1"/>
    <property type="molecule type" value="Genomic_DNA"/>
</dbReference>
<evidence type="ECO:0000256" key="5">
    <source>
        <dbReference type="ARBA" id="ARBA00022801"/>
    </source>
</evidence>
<dbReference type="EC" id="3.1.-.-" evidence="9"/>
<dbReference type="Pfam" id="PF01713">
    <property type="entry name" value="Smr"/>
    <property type="match status" value="1"/>
</dbReference>
<dbReference type="Pfam" id="PF00488">
    <property type="entry name" value="MutS_V"/>
    <property type="match status" value="1"/>
</dbReference>
<dbReference type="SMART" id="SM00534">
    <property type="entry name" value="MUTSac"/>
    <property type="match status" value="1"/>
</dbReference>
<dbReference type="Gene3D" id="3.30.1370.110">
    <property type="match status" value="1"/>
</dbReference>
<dbReference type="PROSITE" id="PS00486">
    <property type="entry name" value="DNA_MISMATCH_REPAIR_2"/>
    <property type="match status" value="1"/>
</dbReference>
<dbReference type="GO" id="GO:0019843">
    <property type="term" value="F:rRNA binding"/>
    <property type="evidence" value="ECO:0007669"/>
    <property type="project" value="UniProtKB-UniRule"/>
</dbReference>
<dbReference type="InterPro" id="IPR005747">
    <property type="entry name" value="MutS2"/>
</dbReference>
<dbReference type="InterPro" id="IPR045076">
    <property type="entry name" value="MutS"/>
</dbReference>
<evidence type="ECO:0000256" key="4">
    <source>
        <dbReference type="ARBA" id="ARBA00022759"/>
    </source>
</evidence>
<evidence type="ECO:0000256" key="6">
    <source>
        <dbReference type="ARBA" id="ARBA00022840"/>
    </source>
</evidence>
<dbReference type="InterPro" id="IPR002625">
    <property type="entry name" value="Smr_dom"/>
</dbReference>
<comment type="function">
    <text evidence="9">Acts as a ribosome collision sensor, splitting the ribosome into its 2 subunits. Detects stalled/collided 70S ribosomes which it binds and splits by an ATP-hydrolysis driven conformational change. Acts upstream of the ribosome quality control system (RQC), a ribosome-associated complex that mediates the extraction of incompletely synthesized nascent chains from stalled ribosomes and their subsequent degradation. Probably generates substrates for RQC.</text>
</comment>
<name>A0A3N5ANJ9_9THEO</name>
<dbReference type="Pfam" id="PF20297">
    <property type="entry name" value="MSSS"/>
    <property type="match status" value="1"/>
</dbReference>
<evidence type="ECO:0000313" key="12">
    <source>
        <dbReference type="EMBL" id="RPF46659.1"/>
    </source>
</evidence>
<dbReference type="PANTHER" id="PTHR48466">
    <property type="entry name" value="OS10G0509000 PROTEIN-RELATED"/>
    <property type="match status" value="1"/>
</dbReference>
<keyword evidence="7 9" id="KW-0694">RNA-binding</keyword>
<gene>
    <name evidence="9" type="primary">mutS2</name>
    <name evidence="9" type="synonym">rqcU</name>
    <name evidence="12" type="ORF">EDD75_0910</name>
</gene>
<feature type="domain" description="Smr" evidence="11">
    <location>
        <begin position="702"/>
        <end position="777"/>
    </location>
</feature>
<dbReference type="SUPFAM" id="SSF52540">
    <property type="entry name" value="P-loop containing nucleoside triphosphate hydrolases"/>
    <property type="match status" value="1"/>
</dbReference>
<dbReference type="InterPro" id="IPR036187">
    <property type="entry name" value="DNA_mismatch_repair_MutS_sf"/>
</dbReference>
<keyword evidence="4 9" id="KW-0255">Endonuclease</keyword>
<dbReference type="Gene3D" id="3.40.50.300">
    <property type="entry name" value="P-loop containing nucleotide triphosphate hydrolases"/>
    <property type="match status" value="1"/>
</dbReference>
<keyword evidence="2 9" id="KW-0699">rRNA-binding</keyword>
<dbReference type="InterPro" id="IPR046893">
    <property type="entry name" value="MSSS"/>
</dbReference>
<keyword evidence="5 9" id="KW-0378">Hydrolase</keyword>
<comment type="caution">
    <text evidence="12">The sequence shown here is derived from an EMBL/GenBank/DDBJ whole genome shotgun (WGS) entry which is preliminary data.</text>
</comment>
<dbReference type="HAMAP" id="MF_00092">
    <property type="entry name" value="MutS2"/>
    <property type="match status" value="1"/>
</dbReference>
<keyword evidence="1 9" id="KW-0540">Nuclease</keyword>
<dbReference type="GO" id="GO:0045910">
    <property type="term" value="P:negative regulation of DNA recombination"/>
    <property type="evidence" value="ECO:0007669"/>
    <property type="project" value="InterPro"/>
</dbReference>
<proteinExistence type="inferred from homology"/>
<evidence type="ECO:0000256" key="7">
    <source>
        <dbReference type="ARBA" id="ARBA00022884"/>
    </source>
</evidence>
<keyword evidence="3 9" id="KW-0547">Nucleotide-binding</keyword>
<dbReference type="InterPro" id="IPR000432">
    <property type="entry name" value="DNA_mismatch_repair_MutS_C"/>
</dbReference>
<dbReference type="PROSITE" id="PS50828">
    <property type="entry name" value="SMR"/>
    <property type="match status" value="1"/>
</dbReference>
<dbReference type="GO" id="GO:0004519">
    <property type="term" value="F:endonuclease activity"/>
    <property type="evidence" value="ECO:0007669"/>
    <property type="project" value="UniProtKB-UniRule"/>
</dbReference>
<dbReference type="PIRSF" id="PIRSF005814">
    <property type="entry name" value="MutS_YshD"/>
    <property type="match status" value="1"/>
</dbReference>
<feature type="coiled-coil region" evidence="10">
    <location>
        <begin position="144"/>
        <end position="171"/>
    </location>
</feature>
<dbReference type="AlphaFoldDB" id="A0A3N5ANJ9"/>
<dbReference type="Proteomes" id="UP000282654">
    <property type="component" value="Unassembled WGS sequence"/>
</dbReference>
<dbReference type="GO" id="GO:0043023">
    <property type="term" value="F:ribosomal large subunit binding"/>
    <property type="evidence" value="ECO:0007669"/>
    <property type="project" value="UniProtKB-UniRule"/>
</dbReference>
<dbReference type="FunFam" id="3.30.1370.110:FF:000004">
    <property type="entry name" value="Endonuclease MutS2"/>
    <property type="match status" value="1"/>
</dbReference>
<dbReference type="EC" id="3.6.4.-" evidence="9"/>
<dbReference type="GO" id="GO:0005524">
    <property type="term" value="F:ATP binding"/>
    <property type="evidence" value="ECO:0007669"/>
    <property type="project" value="UniProtKB-UniRule"/>
</dbReference>
<accession>A0A3N5ANJ9</accession>
<feature type="binding site" evidence="9">
    <location>
        <begin position="331"/>
        <end position="338"/>
    </location>
    <ligand>
        <name>ATP</name>
        <dbReference type="ChEBI" id="CHEBI:30616"/>
    </ligand>
</feature>
<dbReference type="GO" id="GO:0016887">
    <property type="term" value="F:ATP hydrolysis activity"/>
    <property type="evidence" value="ECO:0007669"/>
    <property type="project" value="InterPro"/>
</dbReference>
<comment type="similarity">
    <text evidence="9">Belongs to the DNA mismatch repair MutS family. MutS2 subfamily.</text>
</comment>
<keyword evidence="8 9" id="KW-0238">DNA-binding</keyword>
<dbReference type="OrthoDB" id="9808166at2"/>
<sequence length="777" mass="85206">MDERVLRRLEFDLVREHLARLTESPIGRELAEGLTPATEIEVVRQRLSETAEARELLRLEPGFAAGGWHDIRAALRRALQGGLLEAAELYQVGENLAAIRRVKAFFQERGAKYPVLGRLCGTLPLFPELEEQLKKALRPPGEVADGASARLAEIRRRIERLRVEIKEILENFVRSPEWQKYLQEPIITIREGRYVLPVRIEHRDKVKGLIHDQSASGATLFIEPLAVVEKGNEVRRLKAAEQREIERILTELTRAVGAVAGELLTATETLGRLDFILAKGRYSVSLDAVTPVLLPVPEINLRRARHPLLGTKAVPIDVRLGRDFDILIITGPNTGGKTVALKTVGLCVLMAQAGLEIPAAEGTEIGLFAKVFADIGDEQSITASLSTFSSHIHNLAAILREADERSLVLLDELGAGTDPREGAALACAILEELARRNVRTIATTHSSELKEFAAGRPRVENASVDFDPETLSPTYRLVIGQPGRSNAFEIAAGLGLPARLIARAKEFLDPEERRVRELTQELERVRRSAERDATAAARLKEEALALKAAYEEKARELAARKEKLLAEAREQATALVRAARREAEEIVRELKEKLREEERREQEKAVQAARERLRRLAARHEEAVPELPEEAAPGVLAVGAAVYIPRFGQEGTVVGVSPQGVTVQVGSFRVELPPGAVRPVARRQPAGGVRLTSAAVAASPTIDLRGQRVEEALINLERHLDAALLSGLGRVDIIHGYGTGALRAAVREYLSHHPRVRSFRPGGPGEGGPGVTVAELA</sequence>